<dbReference type="EMBL" id="JARJCM010000102">
    <property type="protein sequence ID" value="KAJ7029405.1"/>
    <property type="molecule type" value="Genomic_DNA"/>
</dbReference>
<dbReference type="AlphaFoldDB" id="A0AAD6WYJ8"/>
<evidence type="ECO:0000313" key="5">
    <source>
        <dbReference type="Proteomes" id="UP001218188"/>
    </source>
</evidence>
<proteinExistence type="predicted"/>
<keyword evidence="1" id="KW-0479">Metal-binding</keyword>
<dbReference type="GO" id="GO:0008270">
    <property type="term" value="F:zinc ion binding"/>
    <property type="evidence" value="ECO:0007669"/>
    <property type="project" value="UniProtKB-KW"/>
</dbReference>
<reference evidence="4" key="1">
    <citation type="submission" date="2023-03" db="EMBL/GenBank/DDBJ databases">
        <title>Massive genome expansion in bonnet fungi (Mycena s.s.) driven by repeated elements and novel gene families across ecological guilds.</title>
        <authorList>
            <consortium name="Lawrence Berkeley National Laboratory"/>
            <person name="Harder C.B."/>
            <person name="Miyauchi S."/>
            <person name="Viragh M."/>
            <person name="Kuo A."/>
            <person name="Thoen E."/>
            <person name="Andreopoulos B."/>
            <person name="Lu D."/>
            <person name="Skrede I."/>
            <person name="Drula E."/>
            <person name="Henrissat B."/>
            <person name="Morin E."/>
            <person name="Kohler A."/>
            <person name="Barry K."/>
            <person name="LaButti K."/>
            <person name="Morin E."/>
            <person name="Salamov A."/>
            <person name="Lipzen A."/>
            <person name="Mereny Z."/>
            <person name="Hegedus B."/>
            <person name="Baldrian P."/>
            <person name="Stursova M."/>
            <person name="Weitz H."/>
            <person name="Taylor A."/>
            <person name="Grigoriev I.V."/>
            <person name="Nagy L.G."/>
            <person name="Martin F."/>
            <person name="Kauserud H."/>
        </authorList>
    </citation>
    <scope>NUCLEOTIDE SEQUENCE</scope>
    <source>
        <strain evidence="4">CBHHK200</strain>
    </source>
</reference>
<keyword evidence="5" id="KW-1185">Reference proteome</keyword>
<evidence type="ECO:0000313" key="4">
    <source>
        <dbReference type="EMBL" id="KAJ7029405.1"/>
    </source>
</evidence>
<feature type="region of interest" description="Disordered" evidence="2">
    <location>
        <begin position="420"/>
        <end position="447"/>
    </location>
</feature>
<dbReference type="InterPro" id="IPR007527">
    <property type="entry name" value="Znf_SWIM"/>
</dbReference>
<accession>A0AAD6WYJ8</accession>
<gene>
    <name evidence="4" type="ORF">C8F04DRAFT_962988</name>
</gene>
<keyword evidence="1" id="KW-0862">Zinc</keyword>
<protein>
    <recommendedName>
        <fullName evidence="3">SWIM-type domain-containing protein</fullName>
    </recommendedName>
</protein>
<evidence type="ECO:0000256" key="1">
    <source>
        <dbReference type="PROSITE-ProRule" id="PRU00325"/>
    </source>
</evidence>
<feature type="compositionally biased region" description="Acidic residues" evidence="2">
    <location>
        <begin position="424"/>
        <end position="436"/>
    </location>
</feature>
<organism evidence="4 5">
    <name type="scientific">Mycena alexandri</name>
    <dbReference type="NCBI Taxonomy" id="1745969"/>
    <lineage>
        <taxon>Eukaryota</taxon>
        <taxon>Fungi</taxon>
        <taxon>Dikarya</taxon>
        <taxon>Basidiomycota</taxon>
        <taxon>Agaricomycotina</taxon>
        <taxon>Agaricomycetes</taxon>
        <taxon>Agaricomycetidae</taxon>
        <taxon>Agaricales</taxon>
        <taxon>Marasmiineae</taxon>
        <taxon>Mycenaceae</taxon>
        <taxon>Mycena</taxon>
    </lineage>
</organism>
<name>A0AAD6WYJ8_9AGAR</name>
<evidence type="ECO:0000259" key="3">
    <source>
        <dbReference type="PROSITE" id="PS50966"/>
    </source>
</evidence>
<dbReference type="Proteomes" id="UP001218188">
    <property type="component" value="Unassembled WGS sequence"/>
</dbReference>
<dbReference type="PROSITE" id="PS50966">
    <property type="entry name" value="ZF_SWIM"/>
    <property type="match status" value="1"/>
</dbReference>
<keyword evidence="1" id="KW-0863">Zinc-finger</keyword>
<feature type="non-terminal residue" evidence="4">
    <location>
        <position position="509"/>
    </location>
</feature>
<evidence type="ECO:0000256" key="2">
    <source>
        <dbReference type="SAM" id="MobiDB-lite"/>
    </source>
</evidence>
<comment type="caution">
    <text evidence="4">The sequence shown here is derived from an EMBL/GenBank/DDBJ whole genome shotgun (WGS) entry which is preliminary data.</text>
</comment>
<sequence>MTTDIYVCSRQGSGGKSKYQKKRDWGRKISSKRTGCPCRLTVKTYPGTSEVLGFYKSDHSHATGDENLKYLRLDKETRLEIETMLRLGVEPKKILENITQGMYHERNLDKTRSAQAHRRDFVTRADVRRIQKIIEEESIRLAAQDGPSVLEWVEKLKDAGHFTKYQCMPAAFMVSSNGKEVTVDHFLATIVEQNPTICPHLFMSDFDWCQLNSIARRYPKFCILLCWWHVLHAWQGHFVTQHYPVLWERLKTWIRITDQEEFNARWAEIKTLAPKSIRDYLETFYMPVVHMWSAVYRSDRSIFETCDTNMLVEAHRQQVMGFEGPDLALKHRMKVVECAELISKEDIQYNPESGKYIIRSQADPEIFYGYEVDLDAYDCTCLSFPLIRFCKHICAVRNHFPEEKLDVPVALLNTHREICSSESSSDDSEEELEEDITQNVDSDRDSRDATAPLQLNEAQHASISDATRVLDRLSIDLAPCISILLAKVKVAPNQHSWSETRAVMGVPVK</sequence>
<feature type="domain" description="SWIM-type" evidence="3">
    <location>
        <begin position="370"/>
        <end position="401"/>
    </location>
</feature>